<proteinExistence type="predicted"/>
<dbReference type="Proteomes" id="UP000309997">
    <property type="component" value="Unassembled WGS sequence"/>
</dbReference>
<evidence type="ECO:0000313" key="2">
    <source>
        <dbReference type="Proteomes" id="UP000309997"/>
    </source>
</evidence>
<reference evidence="1 2" key="1">
    <citation type="journal article" date="2024" name="Plant Biotechnol. J.">
        <title>Genome and CRISPR/Cas9 system of a widespread forest tree (Populus alba) in the world.</title>
        <authorList>
            <person name="Liu Y.J."/>
            <person name="Jiang P.F."/>
            <person name="Han X.M."/>
            <person name="Li X.Y."/>
            <person name="Wang H.M."/>
            <person name="Wang Y.J."/>
            <person name="Wang X.X."/>
            <person name="Zeng Q.Y."/>
        </authorList>
    </citation>
    <scope>NUCLEOTIDE SEQUENCE [LARGE SCALE GENOMIC DNA]</scope>
    <source>
        <strain evidence="2">cv. PAL-ZL1</strain>
    </source>
</reference>
<protein>
    <submittedName>
        <fullName evidence="1">Uncharacterized protein</fullName>
    </submittedName>
</protein>
<dbReference type="EMBL" id="RCHU02000019">
    <property type="protein sequence ID" value="KAL3565106.1"/>
    <property type="molecule type" value="Genomic_DNA"/>
</dbReference>
<evidence type="ECO:0000313" key="1">
    <source>
        <dbReference type="EMBL" id="KAL3565106.1"/>
    </source>
</evidence>
<accession>A0ACC4AG36</accession>
<comment type="caution">
    <text evidence="1">The sequence shown here is derived from an EMBL/GenBank/DDBJ whole genome shotgun (WGS) entry which is preliminary data.</text>
</comment>
<organism evidence="1 2">
    <name type="scientific">Populus alba</name>
    <name type="common">White poplar</name>
    <dbReference type="NCBI Taxonomy" id="43335"/>
    <lineage>
        <taxon>Eukaryota</taxon>
        <taxon>Viridiplantae</taxon>
        <taxon>Streptophyta</taxon>
        <taxon>Embryophyta</taxon>
        <taxon>Tracheophyta</taxon>
        <taxon>Spermatophyta</taxon>
        <taxon>Magnoliopsida</taxon>
        <taxon>eudicotyledons</taxon>
        <taxon>Gunneridae</taxon>
        <taxon>Pentapetalae</taxon>
        <taxon>rosids</taxon>
        <taxon>fabids</taxon>
        <taxon>Malpighiales</taxon>
        <taxon>Salicaceae</taxon>
        <taxon>Saliceae</taxon>
        <taxon>Populus</taxon>
    </lineage>
</organism>
<name>A0ACC4AG36_POPAL</name>
<keyword evidence="2" id="KW-1185">Reference proteome</keyword>
<sequence length="124" mass="13920">MKEAVLGWALKFMVLPSLGNLSLSEKGSTFQFQIFTKNPEMEDASESVISAAGVHEKVVKDDIHLKVKSMDKEPNDEKGAEIKEAESGNSTVPEKEKDARSLVRSNPFWEQLRSIVFCEYDPFP</sequence>
<gene>
    <name evidence="1" type="ORF">D5086_033152</name>
</gene>